<feature type="domain" description="HicB-like antitoxin of toxin-antitoxin system" evidence="1">
    <location>
        <begin position="122"/>
        <end position="172"/>
    </location>
</feature>
<keyword evidence="3" id="KW-1185">Reference proteome</keyword>
<dbReference type="EnsemblBacteria" id="BAG01460">
    <property type="protein sequence ID" value="BAG01460"/>
    <property type="gene ID" value="MAE_16380"/>
</dbReference>
<evidence type="ECO:0000313" key="2">
    <source>
        <dbReference type="EMBL" id="BAG01460.1"/>
    </source>
</evidence>
<dbReference type="Pfam" id="PF15919">
    <property type="entry name" value="HicB_lk_antitox"/>
    <property type="match status" value="1"/>
</dbReference>
<dbReference type="Gene3D" id="3.30.160.250">
    <property type="match status" value="1"/>
</dbReference>
<dbReference type="EMBL" id="AP009552">
    <property type="protein sequence ID" value="BAG01460.1"/>
    <property type="molecule type" value="Genomic_DNA"/>
</dbReference>
<dbReference type="InterPro" id="IPR031807">
    <property type="entry name" value="HicB-like"/>
</dbReference>
<reference evidence="2 3" key="1">
    <citation type="journal article" date="2007" name="DNA Res.">
        <title>Complete genomic structure of the bloom-forming toxic cyanobacterium Microcystis aeruginosa NIES-843.</title>
        <authorList>
            <person name="Kaneko T."/>
            <person name="Nakajima N."/>
            <person name="Okamoto S."/>
            <person name="Suzuki I."/>
            <person name="Tanabe Y."/>
            <person name="Tamaoki M."/>
            <person name="Nakamura Y."/>
            <person name="Kasai F."/>
            <person name="Watanabe A."/>
            <person name="Kawashima K."/>
            <person name="Kishida Y."/>
            <person name="Ono A."/>
            <person name="Shimizu Y."/>
            <person name="Takahashi C."/>
            <person name="Minami C."/>
            <person name="Fujishiro T."/>
            <person name="Kohara M."/>
            <person name="Katoh M."/>
            <person name="Nakazaki N."/>
            <person name="Nakayama S."/>
            <person name="Yamada M."/>
            <person name="Tabata S."/>
            <person name="Watanabe M.M."/>
        </authorList>
    </citation>
    <scope>NUCLEOTIDE SEQUENCE [LARGE SCALE GENOMIC DNA]</scope>
    <source>
        <strain evidence="3">NIES-843 / IAM M-247</strain>
    </source>
</reference>
<dbReference type="eggNOG" id="COG1598">
    <property type="taxonomic scope" value="Bacteria"/>
</dbReference>
<evidence type="ECO:0000259" key="1">
    <source>
        <dbReference type="Pfam" id="PF15919"/>
    </source>
</evidence>
<dbReference type="InterPro" id="IPR051404">
    <property type="entry name" value="TA_system_antitoxin"/>
</dbReference>
<dbReference type="PANTHER" id="PTHR34504">
    <property type="entry name" value="ANTITOXIN HICB"/>
    <property type="match status" value="1"/>
</dbReference>
<dbReference type="PaxDb" id="449447-MAE_16380"/>
<dbReference type="KEGG" id="mar:MAE_16380"/>
<proteinExistence type="predicted"/>
<dbReference type="HOGENOM" id="CLU_1592679_0_0_3"/>
<organism evidence="2 3">
    <name type="scientific">Microcystis aeruginosa (strain NIES-843 / IAM M-2473)</name>
    <dbReference type="NCBI Taxonomy" id="449447"/>
    <lineage>
        <taxon>Bacteria</taxon>
        <taxon>Bacillati</taxon>
        <taxon>Cyanobacteriota</taxon>
        <taxon>Cyanophyceae</taxon>
        <taxon>Oscillatoriophycideae</taxon>
        <taxon>Chroococcales</taxon>
        <taxon>Microcystaceae</taxon>
        <taxon>Microcystis</taxon>
    </lineage>
</organism>
<dbReference type="STRING" id="449447.MAE_16380"/>
<protein>
    <recommendedName>
        <fullName evidence="1">HicB-like antitoxin of toxin-antitoxin system domain-containing protein</fullName>
    </recommendedName>
</protein>
<dbReference type="Proteomes" id="UP000001510">
    <property type="component" value="Chromosome"/>
</dbReference>
<name>B0JVC6_MICAN</name>
<gene>
    <name evidence="2" type="ordered locus">MAE_16380</name>
</gene>
<dbReference type="AlphaFoldDB" id="B0JVC6"/>
<dbReference type="InterPro" id="IPR035069">
    <property type="entry name" value="TTHA1013/TTHA0281-like"/>
</dbReference>
<sequence length="182" mass="20535">MNEQRAQAYVNLIEQLLTSADGEELNKILQANQELIDPEFLQVMENYATGLEQQGHNNPAAWLRNIAQQLGQFLNPQARSIEEYQGFLLEVLQAEAEINDGRAIITDNDYYYKNMQYKVSLKQTEEGYAVWCPGLPGCASQGTTKEEALNNIQDAIVSYLEVAEELNQGVESCYVEVELNHA</sequence>
<evidence type="ECO:0000313" key="3">
    <source>
        <dbReference type="Proteomes" id="UP000001510"/>
    </source>
</evidence>
<accession>B0JVC6</accession>
<dbReference type="PANTHER" id="PTHR34504:SF2">
    <property type="entry name" value="UPF0150 PROTEIN SSL0259"/>
    <property type="match status" value="1"/>
</dbReference>
<dbReference type="SUPFAM" id="SSF143100">
    <property type="entry name" value="TTHA1013/TTHA0281-like"/>
    <property type="match status" value="1"/>
</dbReference>